<dbReference type="InterPro" id="IPR013078">
    <property type="entry name" value="His_Pase_superF_clade-1"/>
</dbReference>
<dbReference type="eggNOG" id="COG0406">
    <property type="taxonomic scope" value="Bacteria"/>
</dbReference>
<dbReference type="Proteomes" id="UP000002425">
    <property type="component" value="Chromosome"/>
</dbReference>
<dbReference type="STRING" id="335284.Pcryo_1028"/>
<keyword evidence="2" id="KW-1185">Reference proteome</keyword>
<dbReference type="Pfam" id="PF00300">
    <property type="entry name" value="His_Phos_1"/>
    <property type="match status" value="1"/>
</dbReference>
<proteinExistence type="predicted"/>
<dbReference type="AlphaFoldDB" id="Q1QBZ4"/>
<dbReference type="HOGENOM" id="CLU_033323_8_3_6"/>
<dbReference type="SUPFAM" id="SSF53254">
    <property type="entry name" value="Phosphoglycerate mutase-like"/>
    <property type="match status" value="1"/>
</dbReference>
<evidence type="ECO:0000313" key="2">
    <source>
        <dbReference type="Proteomes" id="UP000002425"/>
    </source>
</evidence>
<organism evidence="1 2">
    <name type="scientific">Psychrobacter cryohalolentis (strain ATCC BAA-1226 / DSM 17306 / VKM B-2378 / K5)</name>
    <dbReference type="NCBI Taxonomy" id="335284"/>
    <lineage>
        <taxon>Bacteria</taxon>
        <taxon>Pseudomonadati</taxon>
        <taxon>Pseudomonadota</taxon>
        <taxon>Gammaproteobacteria</taxon>
        <taxon>Moraxellales</taxon>
        <taxon>Moraxellaceae</taxon>
        <taxon>Psychrobacter</taxon>
    </lineage>
</organism>
<name>Q1QBZ4_PSYCK</name>
<accession>Q1QBZ4</accession>
<dbReference type="InterPro" id="IPR029033">
    <property type="entry name" value="His_PPase_superfam"/>
</dbReference>
<dbReference type="Gene3D" id="3.40.50.1240">
    <property type="entry name" value="Phosphoglycerate mutase-like"/>
    <property type="match status" value="1"/>
</dbReference>
<reference evidence="1" key="1">
    <citation type="submission" date="2006-03" db="EMBL/GenBank/DDBJ databases">
        <title>Complete sequence of chromosome of Psychrobacter cryohalolentis K5.</title>
        <authorList>
            <consortium name="US DOE Joint Genome Institute"/>
            <person name="Copeland A."/>
            <person name="Lucas S."/>
            <person name="Lapidus A."/>
            <person name="Barry K."/>
            <person name="Detter J.C."/>
            <person name="Glavina del Rio T."/>
            <person name="Hammon N."/>
            <person name="Israni S."/>
            <person name="Dalin E."/>
            <person name="Tice H."/>
            <person name="Pitluck S."/>
            <person name="Brettin T."/>
            <person name="Bruce D."/>
            <person name="Han C."/>
            <person name="Tapia R."/>
            <person name="Sims D.R."/>
            <person name="Gilna P."/>
            <person name="Schmutz J."/>
            <person name="Larimer F."/>
            <person name="Land M."/>
            <person name="Hauser L."/>
            <person name="Kyrpides N."/>
            <person name="Kim E."/>
            <person name="Richardson P."/>
        </authorList>
    </citation>
    <scope>NUCLEOTIDE SEQUENCE</scope>
    <source>
        <strain evidence="1">K5</strain>
    </source>
</reference>
<evidence type="ECO:0000313" key="1">
    <source>
        <dbReference type="EMBL" id="ABE74809.1"/>
    </source>
</evidence>
<protein>
    <submittedName>
        <fullName evidence="1">Phosphoglycerate mutase</fullName>
    </submittedName>
</protein>
<sequence length="183" mass="20868">MILYIWRHPKPITAGGLCIGQTDVEVDKRKLKRLANKIQRFVRLQQLPKVIWVSPLQRSLKVGEILAQRGFECRVAPKLAEIHFGDWDGQSWKQIEKQQIDEWCNNFAHFAPDHGESLQQLFNRAESWLDKIAAEQKDSPVLAIGHAGWINSAKMIATGQEVPNLAINWPHSVGYLSCSHIDI</sequence>
<gene>
    <name evidence="1" type="ordered locus">Pcryo_1028</name>
</gene>
<dbReference type="EMBL" id="CP000323">
    <property type="protein sequence ID" value="ABE74809.1"/>
    <property type="molecule type" value="Genomic_DNA"/>
</dbReference>
<dbReference type="RefSeq" id="WP_011513367.1">
    <property type="nucleotide sequence ID" value="NC_007969.1"/>
</dbReference>
<dbReference type="KEGG" id="pcr:Pcryo_1028"/>